<dbReference type="PANTHER" id="PTHR48100">
    <property type="entry name" value="BROAD-SPECIFICITY PHOSPHATASE YOR283W-RELATED"/>
    <property type="match status" value="1"/>
</dbReference>
<evidence type="ECO:0000313" key="4">
    <source>
        <dbReference type="Proteomes" id="UP000247150"/>
    </source>
</evidence>
<accession>A0A2V2ZWK2</accession>
<sequence>MKGRVHMTKIGLVRHGITAWNKEGRAQGSSDIPLHEEGLAEAGLLAERLSAENWDVIYSSNLLRAQQTAEAIKEKVSHIPLRLDPRIREVGGGLIEGTTEAERIEKWGSRWRELDLGFEPGESVITRGMAFIQEIAAKHPGENVLVVSHGSFIRHLLKELVPHIDMPDQLKNTSITKLFMKESQWDCELYNCTNHLLKKQLK</sequence>
<gene>
    <name evidence="3" type="ORF">DFO73_10584</name>
</gene>
<comment type="caution">
    <text evidence="3">The sequence shown here is derived from an EMBL/GenBank/DDBJ whole genome shotgun (WGS) entry which is preliminary data.</text>
</comment>
<dbReference type="PANTHER" id="PTHR48100:SF1">
    <property type="entry name" value="HISTIDINE PHOSPHATASE FAMILY PROTEIN-RELATED"/>
    <property type="match status" value="1"/>
</dbReference>
<dbReference type="InterPro" id="IPR029033">
    <property type="entry name" value="His_PPase_superfam"/>
</dbReference>
<feature type="binding site" evidence="2">
    <location>
        <begin position="14"/>
        <end position="21"/>
    </location>
    <ligand>
        <name>substrate</name>
    </ligand>
</feature>
<dbReference type="EMBL" id="QGTW01000005">
    <property type="protein sequence ID" value="PWW28848.1"/>
    <property type="molecule type" value="Genomic_DNA"/>
</dbReference>
<dbReference type="Pfam" id="PF00300">
    <property type="entry name" value="His_Phos_1"/>
    <property type="match status" value="1"/>
</dbReference>
<name>A0A2V2ZWK2_9BACI</name>
<reference evidence="3 4" key="1">
    <citation type="submission" date="2018-05" db="EMBL/GenBank/DDBJ databases">
        <title>Freshwater and sediment microbial communities from various areas in North America, analyzing microbe dynamics in response to fracking.</title>
        <authorList>
            <person name="Lamendella R."/>
        </authorList>
    </citation>
    <scope>NUCLEOTIDE SEQUENCE [LARGE SCALE GENOMIC DNA]</scope>
    <source>
        <strain evidence="3 4">15_TX</strain>
    </source>
</reference>
<protein>
    <submittedName>
        <fullName evidence="3">Putative phosphoglycerate mutase</fullName>
    </submittedName>
</protein>
<feature type="binding site" evidence="2">
    <location>
        <position position="64"/>
    </location>
    <ligand>
        <name>substrate</name>
    </ligand>
</feature>
<dbReference type="InterPro" id="IPR013078">
    <property type="entry name" value="His_Pase_superF_clade-1"/>
</dbReference>
<dbReference type="SMART" id="SM00855">
    <property type="entry name" value="PGAM"/>
    <property type="match status" value="1"/>
</dbReference>
<organism evidence="3 4">
    <name type="scientific">Cytobacillus oceanisediminis</name>
    <dbReference type="NCBI Taxonomy" id="665099"/>
    <lineage>
        <taxon>Bacteria</taxon>
        <taxon>Bacillati</taxon>
        <taxon>Bacillota</taxon>
        <taxon>Bacilli</taxon>
        <taxon>Bacillales</taxon>
        <taxon>Bacillaceae</taxon>
        <taxon>Cytobacillus</taxon>
    </lineage>
</organism>
<proteinExistence type="predicted"/>
<evidence type="ECO:0000256" key="2">
    <source>
        <dbReference type="PIRSR" id="PIRSR613078-2"/>
    </source>
</evidence>
<dbReference type="Gene3D" id="3.40.50.1240">
    <property type="entry name" value="Phosphoglycerate mutase-like"/>
    <property type="match status" value="1"/>
</dbReference>
<evidence type="ECO:0000313" key="3">
    <source>
        <dbReference type="EMBL" id="PWW28848.1"/>
    </source>
</evidence>
<dbReference type="AlphaFoldDB" id="A0A2V2ZWK2"/>
<evidence type="ECO:0000256" key="1">
    <source>
        <dbReference type="PIRSR" id="PIRSR613078-1"/>
    </source>
</evidence>
<dbReference type="InterPro" id="IPR050275">
    <property type="entry name" value="PGM_Phosphatase"/>
</dbReference>
<feature type="active site" description="Tele-phosphohistidine intermediate" evidence="1">
    <location>
        <position position="15"/>
    </location>
</feature>
<dbReference type="Proteomes" id="UP000247150">
    <property type="component" value="Unassembled WGS sequence"/>
</dbReference>
<dbReference type="CDD" id="cd07067">
    <property type="entry name" value="HP_PGM_like"/>
    <property type="match status" value="1"/>
</dbReference>
<dbReference type="SUPFAM" id="SSF53254">
    <property type="entry name" value="Phosphoglycerate mutase-like"/>
    <property type="match status" value="1"/>
</dbReference>
<dbReference type="GO" id="GO:0016791">
    <property type="term" value="F:phosphatase activity"/>
    <property type="evidence" value="ECO:0007669"/>
    <property type="project" value="TreeGrafter"/>
</dbReference>
<dbReference type="GO" id="GO:0005737">
    <property type="term" value="C:cytoplasm"/>
    <property type="evidence" value="ECO:0007669"/>
    <property type="project" value="TreeGrafter"/>
</dbReference>
<feature type="active site" description="Proton donor/acceptor" evidence="1">
    <location>
        <position position="89"/>
    </location>
</feature>